<protein>
    <submittedName>
        <fullName evidence="1">Uncharacterized protein</fullName>
    </submittedName>
</protein>
<evidence type="ECO:0000313" key="1">
    <source>
        <dbReference type="EMBL" id="JAD88131.1"/>
    </source>
</evidence>
<dbReference type="EMBL" id="GBRH01209764">
    <property type="protein sequence ID" value="JAD88131.1"/>
    <property type="molecule type" value="Transcribed_RNA"/>
</dbReference>
<proteinExistence type="predicted"/>
<dbReference type="AlphaFoldDB" id="A0A0A9DK25"/>
<reference evidence="1" key="1">
    <citation type="submission" date="2014-09" db="EMBL/GenBank/DDBJ databases">
        <authorList>
            <person name="Magalhaes I.L.F."/>
            <person name="Oliveira U."/>
            <person name="Santos F.R."/>
            <person name="Vidigal T.H.D.A."/>
            <person name="Brescovit A.D."/>
            <person name="Santos A.J."/>
        </authorList>
    </citation>
    <scope>NUCLEOTIDE SEQUENCE</scope>
    <source>
        <tissue evidence="1">Shoot tissue taken approximately 20 cm above the soil surface</tissue>
    </source>
</reference>
<sequence length="60" mass="6567">MILMHSIWHDMTPSLLAPILQSIKLQIYSHLFLASGGCWPSPCASLWLGQTEASKLNGAT</sequence>
<accession>A0A0A9DK25</accession>
<organism evidence="1">
    <name type="scientific">Arundo donax</name>
    <name type="common">Giant reed</name>
    <name type="synonym">Donax arundinaceus</name>
    <dbReference type="NCBI Taxonomy" id="35708"/>
    <lineage>
        <taxon>Eukaryota</taxon>
        <taxon>Viridiplantae</taxon>
        <taxon>Streptophyta</taxon>
        <taxon>Embryophyta</taxon>
        <taxon>Tracheophyta</taxon>
        <taxon>Spermatophyta</taxon>
        <taxon>Magnoliopsida</taxon>
        <taxon>Liliopsida</taxon>
        <taxon>Poales</taxon>
        <taxon>Poaceae</taxon>
        <taxon>PACMAD clade</taxon>
        <taxon>Arundinoideae</taxon>
        <taxon>Arundineae</taxon>
        <taxon>Arundo</taxon>
    </lineage>
</organism>
<name>A0A0A9DK25_ARUDO</name>
<reference evidence="1" key="2">
    <citation type="journal article" date="2015" name="Data Brief">
        <title>Shoot transcriptome of the giant reed, Arundo donax.</title>
        <authorList>
            <person name="Barrero R.A."/>
            <person name="Guerrero F.D."/>
            <person name="Moolhuijzen P."/>
            <person name="Goolsby J.A."/>
            <person name="Tidwell J."/>
            <person name="Bellgard S.E."/>
            <person name="Bellgard M.I."/>
        </authorList>
    </citation>
    <scope>NUCLEOTIDE SEQUENCE</scope>
    <source>
        <tissue evidence="1">Shoot tissue taken approximately 20 cm above the soil surface</tissue>
    </source>
</reference>